<dbReference type="Proteomes" id="UP001165205">
    <property type="component" value="Unassembled WGS sequence"/>
</dbReference>
<evidence type="ECO:0000313" key="1">
    <source>
        <dbReference type="EMBL" id="GMG31201.1"/>
    </source>
</evidence>
<reference evidence="1" key="1">
    <citation type="submission" date="2023-04" db="EMBL/GenBank/DDBJ databases">
        <title>Aspergillus oryzae NBRC 4228.</title>
        <authorList>
            <person name="Ichikawa N."/>
            <person name="Sato H."/>
            <person name="Tonouchi N."/>
        </authorList>
    </citation>
    <scope>NUCLEOTIDE SEQUENCE</scope>
    <source>
        <strain evidence="1">NBRC 4228</strain>
    </source>
</reference>
<sequence>MSYNLTSNQALAPPNGDSMIAFMESFYATSDTESLHEKYVQSFTPDATLIMGSKANLLVVLLFLVNGGLGDTVKITLAGLGNATATLLLVVLEDTDLLKGLDDLAVDGAGGIDVVVGAGATVLDGAVDLAEAANTNGLAEVDVTSDGSGTDVVPSNCQMCRQRKNDIVGSVVPVSVLGRELVGARGLDSVNPSCTNYQFPIDHETSSVEVTHQGWGAFPDASRTQSKQR</sequence>
<organism evidence="1 2">
    <name type="scientific">Aspergillus oryzae</name>
    <name type="common">Yellow koji mold</name>
    <dbReference type="NCBI Taxonomy" id="5062"/>
    <lineage>
        <taxon>Eukaryota</taxon>
        <taxon>Fungi</taxon>
        <taxon>Dikarya</taxon>
        <taxon>Ascomycota</taxon>
        <taxon>Pezizomycotina</taxon>
        <taxon>Eurotiomycetes</taxon>
        <taxon>Eurotiomycetidae</taxon>
        <taxon>Eurotiales</taxon>
        <taxon>Aspergillaceae</taxon>
        <taxon>Aspergillus</taxon>
        <taxon>Aspergillus subgen. Circumdati</taxon>
    </lineage>
</organism>
<name>A0AAN4YN94_ASPOZ</name>
<dbReference type="EMBL" id="BSYA01000081">
    <property type="protein sequence ID" value="GMG31201.1"/>
    <property type="molecule type" value="Genomic_DNA"/>
</dbReference>
<dbReference type="AlphaFoldDB" id="A0AAN4YN94"/>
<evidence type="ECO:0000313" key="2">
    <source>
        <dbReference type="Proteomes" id="UP001165205"/>
    </source>
</evidence>
<proteinExistence type="predicted"/>
<protein>
    <submittedName>
        <fullName evidence="1">Unnamed protein product</fullName>
    </submittedName>
</protein>
<gene>
    <name evidence="1" type="ORF">Aory04_000713400</name>
</gene>
<comment type="caution">
    <text evidence="1">The sequence shown here is derived from an EMBL/GenBank/DDBJ whole genome shotgun (WGS) entry which is preliminary data.</text>
</comment>
<accession>A0AAN4YN94</accession>